<name>A0A0M2NPW9_9FIRM</name>
<sequence length="44" mass="5018">MTKTFIRGKKFPDCIDKLAGRGTKQIKKRPSKGVVHVKKVLFTM</sequence>
<comment type="caution">
    <text evidence="1">The sequence shown here is derived from an EMBL/GenBank/DDBJ whole genome shotgun (WGS) entry which is preliminary data.</text>
</comment>
<protein>
    <submittedName>
        <fullName evidence="1">Uncharacterized protein</fullName>
    </submittedName>
</protein>
<proteinExistence type="predicted"/>
<dbReference type="EMBL" id="LAYJ01000010">
    <property type="protein sequence ID" value="KKI52452.1"/>
    <property type="molecule type" value="Genomic_DNA"/>
</dbReference>
<accession>A0A0M2NPW9</accession>
<keyword evidence="2" id="KW-1185">Reference proteome</keyword>
<organism evidence="1 2">
    <name type="scientific">Christensenella hongkongensis</name>
    <dbReference type="NCBI Taxonomy" id="270498"/>
    <lineage>
        <taxon>Bacteria</taxon>
        <taxon>Bacillati</taxon>
        <taxon>Bacillota</taxon>
        <taxon>Clostridia</taxon>
        <taxon>Christensenellales</taxon>
        <taxon>Christensenellaceae</taxon>
        <taxon>Christensenella</taxon>
    </lineage>
</organism>
<evidence type="ECO:0000313" key="2">
    <source>
        <dbReference type="Proteomes" id="UP000034076"/>
    </source>
</evidence>
<reference evidence="1 2" key="1">
    <citation type="submission" date="2015-04" db="EMBL/GenBank/DDBJ databases">
        <title>Draft genome sequence of bacteremic isolate Catabacter hongkongensis type strain HKU16T.</title>
        <authorList>
            <person name="Lau S.K."/>
            <person name="Teng J.L."/>
            <person name="Huang Y."/>
            <person name="Curreem S.O."/>
            <person name="Tsui S.K."/>
            <person name="Woo P.C."/>
        </authorList>
    </citation>
    <scope>NUCLEOTIDE SEQUENCE [LARGE SCALE GENOMIC DNA]</scope>
    <source>
        <strain evidence="1 2">HKU16</strain>
    </source>
</reference>
<dbReference type="AlphaFoldDB" id="A0A0M2NPW9"/>
<gene>
    <name evidence="1" type="ORF">CHK_0022</name>
</gene>
<dbReference type="Proteomes" id="UP000034076">
    <property type="component" value="Unassembled WGS sequence"/>
</dbReference>
<dbReference type="STRING" id="270498.CHK_0022"/>
<evidence type="ECO:0000313" key="1">
    <source>
        <dbReference type="EMBL" id="KKI52452.1"/>
    </source>
</evidence>